<dbReference type="Proteomes" id="UP001138997">
    <property type="component" value="Unassembled WGS sequence"/>
</dbReference>
<organism evidence="1 2">
    <name type="scientific">Kineosporia babensis</name>
    <dbReference type="NCBI Taxonomy" id="499548"/>
    <lineage>
        <taxon>Bacteria</taxon>
        <taxon>Bacillati</taxon>
        <taxon>Actinomycetota</taxon>
        <taxon>Actinomycetes</taxon>
        <taxon>Kineosporiales</taxon>
        <taxon>Kineosporiaceae</taxon>
        <taxon>Kineosporia</taxon>
    </lineage>
</organism>
<protein>
    <submittedName>
        <fullName evidence="1">Uncharacterized protein</fullName>
    </submittedName>
</protein>
<comment type="caution">
    <text evidence="1">The sequence shown here is derived from an EMBL/GenBank/DDBJ whole genome shotgun (WGS) entry which is preliminary data.</text>
</comment>
<gene>
    <name evidence="1" type="ORF">LR394_05450</name>
</gene>
<evidence type="ECO:0000313" key="2">
    <source>
        <dbReference type="Proteomes" id="UP001138997"/>
    </source>
</evidence>
<dbReference type="AlphaFoldDB" id="A0A9X1SXM0"/>
<dbReference type="EMBL" id="JAJOMB010000002">
    <property type="protein sequence ID" value="MCD5310333.1"/>
    <property type="molecule type" value="Genomic_DNA"/>
</dbReference>
<name>A0A9X1SXM0_9ACTN</name>
<sequence length="135" mass="14839">MLTELLLAGAATTVAVLRPWRDPALLKDALFPGARRPAEPDPFEALRLQLRLHALADEINRLHYDETIFARAARLEASAAAYDDLLGSACRLAGVPETSEAAPVCGYATPTPKRLAGRELRAHRELQLAERGWSW</sequence>
<dbReference type="RefSeq" id="WP_231439258.1">
    <property type="nucleotide sequence ID" value="NZ_JAJOMB010000002.1"/>
</dbReference>
<reference evidence="1" key="1">
    <citation type="submission" date="2021-11" db="EMBL/GenBank/DDBJ databases">
        <title>Streptomyces corallinus and Kineosporia corallina sp. nov., two new coral-derived marine actinobacteria.</title>
        <authorList>
            <person name="Buangrab K."/>
            <person name="Sutthacheep M."/>
            <person name="Yeemin T."/>
            <person name="Harunari E."/>
            <person name="Igarashi Y."/>
            <person name="Sripreechasak P."/>
            <person name="Kanchanasin P."/>
            <person name="Tanasupawat S."/>
            <person name="Phongsopitanun W."/>
        </authorList>
    </citation>
    <scope>NUCLEOTIDE SEQUENCE</scope>
    <source>
        <strain evidence="1">JCM 31032</strain>
    </source>
</reference>
<accession>A0A9X1SXM0</accession>
<keyword evidence="2" id="KW-1185">Reference proteome</keyword>
<evidence type="ECO:0000313" key="1">
    <source>
        <dbReference type="EMBL" id="MCD5310333.1"/>
    </source>
</evidence>
<proteinExistence type="predicted"/>